<keyword evidence="2" id="KW-1185">Reference proteome</keyword>
<organism evidence="1 2">
    <name type="scientific">Nitrobacter winogradskyi</name>
    <name type="common">Nitrobacter agilis</name>
    <dbReference type="NCBI Taxonomy" id="913"/>
    <lineage>
        <taxon>Bacteria</taxon>
        <taxon>Pseudomonadati</taxon>
        <taxon>Pseudomonadota</taxon>
        <taxon>Alphaproteobacteria</taxon>
        <taxon>Hyphomicrobiales</taxon>
        <taxon>Nitrobacteraceae</taxon>
        <taxon>Nitrobacter</taxon>
    </lineage>
</organism>
<protein>
    <submittedName>
        <fullName evidence="1">Uncharacterized protein</fullName>
    </submittedName>
</protein>
<evidence type="ECO:0000313" key="1">
    <source>
        <dbReference type="EMBL" id="MCP1998144.1"/>
    </source>
</evidence>
<comment type="caution">
    <text evidence="1">The sequence shown here is derived from an EMBL/GenBank/DDBJ whole genome shotgun (WGS) entry which is preliminary data.</text>
</comment>
<name>A0ACC6AFG7_NITWI</name>
<evidence type="ECO:0000313" key="2">
    <source>
        <dbReference type="Proteomes" id="UP001205486"/>
    </source>
</evidence>
<reference evidence="1" key="1">
    <citation type="submission" date="2022-03" db="EMBL/GenBank/DDBJ databases">
        <title>Interactions between chemoautotrophic and heterotrophic bacteria.</title>
        <authorList>
            <person name="Santoro A."/>
        </authorList>
    </citation>
    <scope>NUCLEOTIDE SEQUENCE</scope>
    <source>
        <strain evidence="1">Nb-106</strain>
    </source>
</reference>
<proteinExistence type="predicted"/>
<dbReference type="EMBL" id="JALJZS010000001">
    <property type="protein sequence ID" value="MCP1998144.1"/>
    <property type="molecule type" value="Genomic_DNA"/>
</dbReference>
<gene>
    <name evidence="1" type="ORF">J2S34_000566</name>
</gene>
<sequence length="197" mass="22068">MMPDMHVKLQRNYFLENGGKVMRGSEIELPEKEAKRIINLGVAVAHTPVSHADWLLSLGSKVKQKAELSEETKAHYQSDFRCFERWCSEHGIDALPVTEDALLRYVVHRLADGIEYNTVKRNVFGITRIQGLTEMQPSAGHLNHEVFVALSNFVRSLSDALYENIGSAVRGGEAWQFAKGVIDKQWSEKANASKSAA</sequence>
<dbReference type="Proteomes" id="UP001205486">
    <property type="component" value="Unassembled WGS sequence"/>
</dbReference>
<accession>A0ACC6AFG7</accession>